<dbReference type="EMBL" id="SMBZ01000001">
    <property type="protein sequence ID" value="TCV20749.1"/>
    <property type="molecule type" value="Genomic_DNA"/>
</dbReference>
<gene>
    <name evidence="1" type="ORF">EDC17_100192</name>
</gene>
<keyword evidence="2" id="KW-1185">Reference proteome</keyword>
<dbReference type="AlphaFoldDB" id="A0A4R3W1N1"/>
<proteinExistence type="predicted"/>
<organism evidence="1 2">
    <name type="scientific">Sphingobacterium alimentarium</name>
    <dbReference type="NCBI Taxonomy" id="797292"/>
    <lineage>
        <taxon>Bacteria</taxon>
        <taxon>Pseudomonadati</taxon>
        <taxon>Bacteroidota</taxon>
        <taxon>Sphingobacteriia</taxon>
        <taxon>Sphingobacteriales</taxon>
        <taxon>Sphingobacteriaceae</taxon>
        <taxon>Sphingobacterium</taxon>
    </lineage>
</organism>
<name>A0A4R3W1N1_9SPHI</name>
<evidence type="ECO:0000313" key="1">
    <source>
        <dbReference type="EMBL" id="TCV20749.1"/>
    </source>
</evidence>
<dbReference type="OrthoDB" id="785205at2"/>
<comment type="caution">
    <text evidence="1">The sequence shown here is derived from an EMBL/GenBank/DDBJ whole genome shotgun (WGS) entry which is preliminary data.</text>
</comment>
<dbReference type="RefSeq" id="WP_132775859.1">
    <property type="nucleotide sequence ID" value="NZ_SMBZ01000001.1"/>
</dbReference>
<dbReference type="Proteomes" id="UP000295197">
    <property type="component" value="Unassembled WGS sequence"/>
</dbReference>
<reference evidence="1 2" key="1">
    <citation type="submission" date="2019-03" db="EMBL/GenBank/DDBJ databases">
        <title>Genomic Encyclopedia of Type Strains, Phase IV (KMG-IV): sequencing the most valuable type-strain genomes for metagenomic binning, comparative biology and taxonomic classification.</title>
        <authorList>
            <person name="Goeker M."/>
        </authorList>
    </citation>
    <scope>NUCLEOTIDE SEQUENCE [LARGE SCALE GENOMIC DNA]</scope>
    <source>
        <strain evidence="1 2">DSM 22362</strain>
    </source>
</reference>
<protein>
    <submittedName>
        <fullName evidence="1">Uncharacterized protein</fullName>
    </submittedName>
</protein>
<accession>A0A4R3W1N1</accession>
<evidence type="ECO:0000313" key="2">
    <source>
        <dbReference type="Proteomes" id="UP000295197"/>
    </source>
</evidence>
<sequence length="77" mass="8663">MVNPILDQSSVEVEDDFQLNKQIVFNQFMGLLSETKPIQYSVEVYDDTGIIKTLGLSSALKNNIQLVFIGKLLDDVE</sequence>